<comment type="caution">
    <text evidence="2">The sequence shown here is derived from an EMBL/GenBank/DDBJ whole genome shotgun (WGS) entry which is preliminary data.</text>
</comment>
<feature type="region of interest" description="Disordered" evidence="1">
    <location>
        <begin position="1"/>
        <end position="114"/>
    </location>
</feature>
<dbReference type="AlphaFoldDB" id="A0AAU9VV50"/>
<accession>A0AAU9VV50</accession>
<evidence type="ECO:0000313" key="2">
    <source>
        <dbReference type="EMBL" id="CAH3040094.1"/>
    </source>
</evidence>
<protein>
    <submittedName>
        <fullName evidence="2">Uncharacterized protein</fullName>
    </submittedName>
</protein>
<dbReference type="EMBL" id="CALNXJ010000005">
    <property type="protein sequence ID" value="CAH3040094.1"/>
    <property type="molecule type" value="Genomic_DNA"/>
</dbReference>
<feature type="region of interest" description="Disordered" evidence="1">
    <location>
        <begin position="176"/>
        <end position="196"/>
    </location>
</feature>
<evidence type="ECO:0000313" key="3">
    <source>
        <dbReference type="Proteomes" id="UP001159428"/>
    </source>
</evidence>
<organism evidence="2 3">
    <name type="scientific">Pocillopora meandrina</name>
    <dbReference type="NCBI Taxonomy" id="46732"/>
    <lineage>
        <taxon>Eukaryota</taxon>
        <taxon>Metazoa</taxon>
        <taxon>Cnidaria</taxon>
        <taxon>Anthozoa</taxon>
        <taxon>Hexacorallia</taxon>
        <taxon>Scleractinia</taxon>
        <taxon>Astrocoeniina</taxon>
        <taxon>Pocilloporidae</taxon>
        <taxon>Pocillopora</taxon>
    </lineage>
</organism>
<gene>
    <name evidence="2" type="ORF">PMEA_00025691</name>
</gene>
<reference evidence="2 3" key="1">
    <citation type="submission" date="2022-05" db="EMBL/GenBank/DDBJ databases">
        <authorList>
            <consortium name="Genoscope - CEA"/>
            <person name="William W."/>
        </authorList>
    </citation>
    <scope>NUCLEOTIDE SEQUENCE [LARGE SCALE GENOMIC DNA]</scope>
</reference>
<proteinExistence type="predicted"/>
<evidence type="ECO:0000256" key="1">
    <source>
        <dbReference type="SAM" id="MobiDB-lite"/>
    </source>
</evidence>
<feature type="compositionally biased region" description="Basic and acidic residues" evidence="1">
    <location>
        <begin position="63"/>
        <end position="102"/>
    </location>
</feature>
<feature type="non-terminal residue" evidence="2">
    <location>
        <position position="1"/>
    </location>
</feature>
<keyword evidence="3" id="KW-1185">Reference proteome</keyword>
<sequence length="256" mass="29893">DPEWARSARELKSTGYLTGKPNEHFEAKPKTKPKTKPEPEWKTASLRKKEADKPTKTQSEYWEEARPDWAKGKNPVDKPKIPEKPKPKAKDYWKEARPEWSKGKSSVAKPTAGDIKKIEEKKKYEYPKPDWATRGRNKDKVRYFFFNLTSVCMQASDEQDGNKGLLKAELENIFGKPKPKEAGSHRVVKRRHSSEGIEESYRASIRKFADHRRSLIVKTKHRPTSNPVKQLLSREDLEHERIRLVKDMRTSFRTLQ</sequence>
<feature type="compositionally biased region" description="Basic and acidic residues" evidence="1">
    <location>
        <begin position="1"/>
        <end position="12"/>
    </location>
</feature>
<dbReference type="Proteomes" id="UP001159428">
    <property type="component" value="Unassembled WGS sequence"/>
</dbReference>
<feature type="compositionally biased region" description="Basic and acidic residues" evidence="1">
    <location>
        <begin position="21"/>
        <end position="55"/>
    </location>
</feature>
<name>A0AAU9VV50_9CNID</name>